<proteinExistence type="predicted"/>
<reference evidence="1 2" key="1">
    <citation type="submission" date="2018-05" db="EMBL/GenBank/DDBJ databases">
        <title>Genomic analysis of Gracilibacillus dipsosauri DD1 reveals novel features of a salt-tolerant amylase.</title>
        <authorList>
            <person name="Deutch C.E."/>
            <person name="Yang S."/>
        </authorList>
    </citation>
    <scope>NUCLEOTIDE SEQUENCE [LARGE SCALE GENOMIC DNA]</scope>
    <source>
        <strain evidence="1 2">DD1</strain>
    </source>
</reference>
<gene>
    <name evidence="1" type="ORF">DLJ74_07730</name>
</gene>
<dbReference type="EMBL" id="QGTD01000008">
    <property type="protein sequence ID" value="PWU68332.1"/>
    <property type="molecule type" value="Genomic_DNA"/>
</dbReference>
<dbReference type="RefSeq" id="WP_109984046.1">
    <property type="nucleotide sequence ID" value="NZ_QGTD01000008.1"/>
</dbReference>
<evidence type="ECO:0000313" key="2">
    <source>
        <dbReference type="Proteomes" id="UP000245624"/>
    </source>
</evidence>
<keyword evidence="2" id="KW-1185">Reference proteome</keyword>
<sequence>MSHNLPKLYSKADLAKRWRVSRQVVKNWENRHKNFPDPIMWVHNDTLPLYIEKDVIKYENERKLNER</sequence>
<comment type="caution">
    <text evidence="1">The sequence shown here is derived from an EMBL/GenBank/DDBJ whole genome shotgun (WGS) entry which is preliminary data.</text>
</comment>
<name>A0A317KXS4_9BACI</name>
<evidence type="ECO:0008006" key="3">
    <source>
        <dbReference type="Google" id="ProtNLM"/>
    </source>
</evidence>
<protein>
    <recommendedName>
        <fullName evidence="3">DNA-binding protein</fullName>
    </recommendedName>
</protein>
<accession>A0A317KXS4</accession>
<dbReference type="Proteomes" id="UP000245624">
    <property type="component" value="Unassembled WGS sequence"/>
</dbReference>
<evidence type="ECO:0000313" key="1">
    <source>
        <dbReference type="EMBL" id="PWU68332.1"/>
    </source>
</evidence>
<dbReference type="OrthoDB" id="2357649at2"/>
<dbReference type="AlphaFoldDB" id="A0A317KXS4"/>
<organism evidence="1 2">
    <name type="scientific">Gracilibacillus dipsosauri</name>
    <dbReference type="NCBI Taxonomy" id="178340"/>
    <lineage>
        <taxon>Bacteria</taxon>
        <taxon>Bacillati</taxon>
        <taxon>Bacillota</taxon>
        <taxon>Bacilli</taxon>
        <taxon>Bacillales</taxon>
        <taxon>Bacillaceae</taxon>
        <taxon>Gracilibacillus</taxon>
    </lineage>
</organism>